<name>A0A3B7MGE5_9BACT</name>
<dbReference type="Proteomes" id="UP000263900">
    <property type="component" value="Chromosome"/>
</dbReference>
<dbReference type="AlphaFoldDB" id="A0A3B7MGE5"/>
<proteinExistence type="predicted"/>
<reference evidence="2 3" key="1">
    <citation type="submission" date="2018-09" db="EMBL/GenBank/DDBJ databases">
        <title>Genome sequencing of strain 6GH32-13.</title>
        <authorList>
            <person name="Weon H.-Y."/>
            <person name="Heo J."/>
            <person name="Kwon S.-W."/>
        </authorList>
    </citation>
    <scope>NUCLEOTIDE SEQUENCE [LARGE SCALE GENOMIC DNA]</scope>
    <source>
        <strain evidence="2 3">5GH32-13</strain>
    </source>
</reference>
<keyword evidence="1" id="KW-1133">Transmembrane helix</keyword>
<gene>
    <name evidence="2" type="ORF">D3H65_01165</name>
</gene>
<dbReference type="EMBL" id="CP032157">
    <property type="protein sequence ID" value="AXY72667.1"/>
    <property type="molecule type" value="Genomic_DNA"/>
</dbReference>
<evidence type="ECO:0000313" key="3">
    <source>
        <dbReference type="Proteomes" id="UP000263900"/>
    </source>
</evidence>
<keyword evidence="1" id="KW-0812">Transmembrane</keyword>
<dbReference type="KEGG" id="pseg:D3H65_01165"/>
<keyword evidence="1" id="KW-0472">Membrane</keyword>
<accession>A0A3B7MGE5</accession>
<feature type="transmembrane region" description="Helical" evidence="1">
    <location>
        <begin position="26"/>
        <end position="47"/>
    </location>
</feature>
<keyword evidence="3" id="KW-1185">Reference proteome</keyword>
<evidence type="ECO:0000256" key="1">
    <source>
        <dbReference type="SAM" id="Phobius"/>
    </source>
</evidence>
<evidence type="ECO:0000313" key="2">
    <source>
        <dbReference type="EMBL" id="AXY72667.1"/>
    </source>
</evidence>
<protein>
    <submittedName>
        <fullName evidence="2">Uncharacterized protein</fullName>
    </submittedName>
</protein>
<organism evidence="2 3">
    <name type="scientific">Paraflavitalea soli</name>
    <dbReference type="NCBI Taxonomy" id="2315862"/>
    <lineage>
        <taxon>Bacteria</taxon>
        <taxon>Pseudomonadati</taxon>
        <taxon>Bacteroidota</taxon>
        <taxon>Chitinophagia</taxon>
        <taxon>Chitinophagales</taxon>
        <taxon>Chitinophagaceae</taxon>
        <taxon>Paraflavitalea</taxon>
    </lineage>
</organism>
<sequence length="72" mass="7814">MVYPLSHLLLSQQGGIGLEQGLGHCFVQVFSVFALLPLFLFFSPLLAKATELLSNSTAVANTNTFFILSVLK</sequence>